<evidence type="ECO:0000313" key="1">
    <source>
        <dbReference type="EMBL" id="AFJ62333.1"/>
    </source>
</evidence>
<protein>
    <submittedName>
        <fullName evidence="1">Uncharacterized protein</fullName>
    </submittedName>
</protein>
<gene>
    <name evidence="1" type="ORF">MUS_2390</name>
</gene>
<dbReference type="EMBL" id="CP003332">
    <property type="protein sequence ID" value="AFJ62333.1"/>
    <property type="molecule type" value="Genomic_DNA"/>
</dbReference>
<dbReference type="Proteomes" id="UP000002878">
    <property type="component" value="Chromosome"/>
</dbReference>
<proteinExistence type="predicted"/>
<dbReference type="AlphaFoldDB" id="I2C6Q9"/>
<dbReference type="PATRIC" id="fig|1126211.3.peg.2288"/>
<dbReference type="HOGENOM" id="CLU_2876086_0_0_9"/>
<reference evidence="1 2" key="1">
    <citation type="journal article" date="2012" name="J. Biotechnol.">
        <title>Genome sequence of the plant growth promoting strain Bacillus amyloliquefaciens subsp. plantarum B9601-Y2 and expression of mersacidin and other secondary metabolites.</title>
        <authorList>
            <person name="He P."/>
            <person name="Hao K."/>
            <person name="Blom J."/>
            <person name="Ruckert C."/>
            <person name="Vater J."/>
            <person name="Mao Z."/>
            <person name="Wu Y."/>
            <person name="Hou M."/>
            <person name="He P."/>
            <person name="He Y."/>
            <person name="Borriss R."/>
        </authorList>
    </citation>
    <scope>NUCLEOTIDE SEQUENCE [LARGE SCALE GENOMIC DNA]</scope>
    <source>
        <strain evidence="1">Y2</strain>
    </source>
</reference>
<accession>I2C6Q9</accession>
<sequence length="63" mass="7681">MLPKVAELFARHSLSFFEKETKLSDEASALFRRKTVPHYMYVNEYFVHRSLQKRVKRRESPFF</sequence>
<name>I2C6Q9_BACAY</name>
<evidence type="ECO:0000313" key="2">
    <source>
        <dbReference type="Proteomes" id="UP000002878"/>
    </source>
</evidence>
<dbReference type="KEGG" id="bqy:MUS_2390"/>
<organism evidence="1 2">
    <name type="scientific">Bacillus amyloliquefaciens (strain Y2)</name>
    <name type="common">Bacillus amyloliquefaciens subsp. plantarum (strain B9601-Y2)</name>
    <dbReference type="NCBI Taxonomy" id="1155777"/>
    <lineage>
        <taxon>Bacteria</taxon>
        <taxon>Bacillati</taxon>
        <taxon>Bacillota</taxon>
        <taxon>Bacilli</taxon>
        <taxon>Bacillales</taxon>
        <taxon>Bacillaceae</taxon>
        <taxon>Bacillus</taxon>
        <taxon>Bacillus amyloliquefaciens group</taxon>
    </lineage>
</organism>